<evidence type="ECO:0000259" key="2">
    <source>
        <dbReference type="Pfam" id="PF03732"/>
    </source>
</evidence>
<dbReference type="EMBL" id="CAMAPF010001139">
    <property type="protein sequence ID" value="CAH9147788.1"/>
    <property type="molecule type" value="Genomic_DNA"/>
</dbReference>
<dbReference type="Pfam" id="PF03732">
    <property type="entry name" value="Retrotrans_gag"/>
    <property type="match status" value="1"/>
</dbReference>
<feature type="domain" description="Retrotransposon Copia-like N-terminal" evidence="3">
    <location>
        <begin position="28"/>
        <end position="74"/>
    </location>
</feature>
<feature type="region of interest" description="Disordered" evidence="1">
    <location>
        <begin position="323"/>
        <end position="358"/>
    </location>
</feature>
<organism evidence="4 6">
    <name type="scientific">Cuscuta epithymum</name>
    <dbReference type="NCBI Taxonomy" id="186058"/>
    <lineage>
        <taxon>Eukaryota</taxon>
        <taxon>Viridiplantae</taxon>
        <taxon>Streptophyta</taxon>
        <taxon>Embryophyta</taxon>
        <taxon>Tracheophyta</taxon>
        <taxon>Spermatophyta</taxon>
        <taxon>Magnoliopsida</taxon>
        <taxon>eudicotyledons</taxon>
        <taxon>Gunneridae</taxon>
        <taxon>Pentapetalae</taxon>
        <taxon>asterids</taxon>
        <taxon>lamiids</taxon>
        <taxon>Solanales</taxon>
        <taxon>Convolvulaceae</taxon>
        <taxon>Cuscuteae</taxon>
        <taxon>Cuscuta</taxon>
        <taxon>Cuscuta subgen. Cuscuta</taxon>
    </lineage>
</organism>
<comment type="caution">
    <text evidence="4">The sequence shown here is derived from an EMBL/GenBank/DDBJ whole genome shotgun (WGS) entry which is preliminary data.</text>
</comment>
<dbReference type="Proteomes" id="UP001152523">
    <property type="component" value="Unassembled WGS sequence"/>
</dbReference>
<dbReference type="EMBL" id="CAMAPF010000037">
    <property type="protein sequence ID" value="CAH9081935.1"/>
    <property type="molecule type" value="Genomic_DNA"/>
</dbReference>
<dbReference type="PANTHER" id="PTHR37610:SF55">
    <property type="entry name" value="RETROTRANSPOSON COPIA-LIKE N-TERMINAL DOMAIN-CONTAINING PROTEIN"/>
    <property type="match status" value="1"/>
</dbReference>
<feature type="region of interest" description="Disordered" evidence="1">
    <location>
        <begin position="267"/>
        <end position="291"/>
    </location>
</feature>
<evidence type="ECO:0000313" key="6">
    <source>
        <dbReference type="Proteomes" id="UP001152523"/>
    </source>
</evidence>
<protein>
    <recommendedName>
        <fullName evidence="7">Retrotransposon Copia-like N-terminal domain-containing protein</fullName>
    </recommendedName>
</protein>
<evidence type="ECO:0008006" key="7">
    <source>
        <dbReference type="Google" id="ProtNLM"/>
    </source>
</evidence>
<feature type="compositionally biased region" description="Gly residues" evidence="1">
    <location>
        <begin position="278"/>
        <end position="289"/>
    </location>
</feature>
<gene>
    <name evidence="5" type="ORF">CEPIT_LOCUS44001</name>
    <name evidence="4" type="ORF">CEPIT_LOCUS7924</name>
</gene>
<feature type="domain" description="Retrotransposon gag" evidence="2">
    <location>
        <begin position="95"/>
        <end position="165"/>
    </location>
</feature>
<sequence>MVTTRSSSDGLESTPDHLVNPSNPLYLHPNENPTLVLVSTLLTEKNYHSWKHQMLAMLESKNKHKFVDGSFPSPSISDPLYESWRRCNRMVMAWLMRSMTSQIAESVVYFDTATAIWKDLSARFSHGNMFRIADLTEEIQQVRQGSLSVTQYFTKLQTLWKELEQYRTVLICKCSPTCSCGILEKIIKEREDECTIKFLRGLNEDFAHTRSQIMIIAPMPPLSRVFSLILQHEREFGSITSQNIFNTPSCNAVTQIPSQNTQYARGSSNIRGNFQNNRGGGRTPSGGRGRGNRYCEQCGRTNHTKDTCFQIYGYPPGYKSKNNNTSASSSANMATLDPNANSQLTNSAENIFEDDWTS</sequence>
<evidence type="ECO:0000313" key="5">
    <source>
        <dbReference type="EMBL" id="CAH9147788.1"/>
    </source>
</evidence>
<dbReference type="Pfam" id="PF14244">
    <property type="entry name" value="Retrotran_gag_3"/>
    <property type="match status" value="1"/>
</dbReference>
<dbReference type="PANTHER" id="PTHR37610">
    <property type="entry name" value="CCHC-TYPE DOMAIN-CONTAINING PROTEIN"/>
    <property type="match status" value="1"/>
</dbReference>
<evidence type="ECO:0000313" key="4">
    <source>
        <dbReference type="EMBL" id="CAH9081935.1"/>
    </source>
</evidence>
<accession>A0AAV0CP33</accession>
<evidence type="ECO:0000259" key="3">
    <source>
        <dbReference type="Pfam" id="PF14244"/>
    </source>
</evidence>
<feature type="compositionally biased region" description="Polar residues" evidence="1">
    <location>
        <begin position="1"/>
        <end position="11"/>
    </location>
</feature>
<feature type="compositionally biased region" description="Low complexity" evidence="1">
    <location>
        <begin position="323"/>
        <end position="332"/>
    </location>
</feature>
<keyword evidence="6" id="KW-1185">Reference proteome</keyword>
<feature type="region of interest" description="Disordered" evidence="1">
    <location>
        <begin position="1"/>
        <end position="25"/>
    </location>
</feature>
<evidence type="ECO:0000256" key="1">
    <source>
        <dbReference type="SAM" id="MobiDB-lite"/>
    </source>
</evidence>
<feature type="compositionally biased region" description="Polar residues" evidence="1">
    <location>
        <begin position="338"/>
        <end position="349"/>
    </location>
</feature>
<proteinExistence type="predicted"/>
<name>A0AAV0CP33_9ASTE</name>
<dbReference type="AlphaFoldDB" id="A0AAV0CP33"/>
<dbReference type="InterPro" id="IPR029472">
    <property type="entry name" value="Copia-like_N"/>
</dbReference>
<dbReference type="InterPro" id="IPR005162">
    <property type="entry name" value="Retrotrans_gag_dom"/>
</dbReference>
<reference evidence="4" key="1">
    <citation type="submission" date="2022-07" db="EMBL/GenBank/DDBJ databases">
        <authorList>
            <person name="Macas J."/>
            <person name="Novak P."/>
            <person name="Neumann P."/>
        </authorList>
    </citation>
    <scope>NUCLEOTIDE SEQUENCE</scope>
</reference>